<feature type="transmembrane region" description="Helical" evidence="6">
    <location>
        <begin position="68"/>
        <end position="97"/>
    </location>
</feature>
<keyword evidence="4 6" id="KW-0472">Membrane</keyword>
<evidence type="ECO:0000256" key="5">
    <source>
        <dbReference type="SAM" id="MobiDB-lite"/>
    </source>
</evidence>
<comment type="subcellular location">
    <subcellularLocation>
        <location evidence="1">Membrane</location>
        <topology evidence="1">Multi-pass membrane protein</topology>
    </subcellularLocation>
</comment>
<keyword evidence="3 6" id="KW-1133">Transmembrane helix</keyword>
<accession>A0ABP1R6X9</accession>
<dbReference type="Gene3D" id="1.10.1450.10">
    <property type="entry name" value="Tetraspanin"/>
    <property type="match status" value="1"/>
</dbReference>
<evidence type="ECO:0008006" key="9">
    <source>
        <dbReference type="Google" id="ProtNLM"/>
    </source>
</evidence>
<evidence type="ECO:0000256" key="4">
    <source>
        <dbReference type="ARBA" id="ARBA00023136"/>
    </source>
</evidence>
<dbReference type="Proteomes" id="UP001642540">
    <property type="component" value="Unassembled WGS sequence"/>
</dbReference>
<keyword evidence="8" id="KW-1185">Reference proteome</keyword>
<evidence type="ECO:0000256" key="6">
    <source>
        <dbReference type="SAM" id="Phobius"/>
    </source>
</evidence>
<sequence>MAEDETKSDSMDLPPLAVAGTSTTTWQSKPKLEEGAGVGAGDAAALSLPLPRVPDTGKVEKASVLKGFAVLTYIGLVFFILLLTIFVLLLFVTASWFSLYHEAQETMPKTFVWEQVITLLGSYYKDCFDRYSGSPLPRMMWGKEWDTTMCDDNSFTLTLPWIPLVGGIFSLLSFTFFLFAVMMLYKERASLVWIKLLLLMCILETYHFTTAMIKIFAVYNSKLDRETFKEQLRFRMGQPNQLLSQISSKWKLTQAVLKCCGLEGEDDWKFSIFRFGDPRYPTSCCNRDEFLCPERYFPTRHDVWRNGCLDPVWNTITNYKNWEICLLILTYIFIVLATLFASQLYIFVKRSQFRIHADQVRITLFGKSFIFKRNNNHPPNLELLEQSTTSAIKSTNLKGCSCDCNQHQRQRVPVSGSKGVTSVAINGQGIFVSSEITKTKSMNARNKETWV</sequence>
<organism evidence="7 8">
    <name type="scientific">Orchesella dallaii</name>
    <dbReference type="NCBI Taxonomy" id="48710"/>
    <lineage>
        <taxon>Eukaryota</taxon>
        <taxon>Metazoa</taxon>
        <taxon>Ecdysozoa</taxon>
        <taxon>Arthropoda</taxon>
        <taxon>Hexapoda</taxon>
        <taxon>Collembola</taxon>
        <taxon>Entomobryomorpha</taxon>
        <taxon>Entomobryoidea</taxon>
        <taxon>Orchesellidae</taxon>
        <taxon>Orchesellinae</taxon>
        <taxon>Orchesella</taxon>
    </lineage>
</organism>
<feature type="transmembrane region" description="Helical" evidence="6">
    <location>
        <begin position="161"/>
        <end position="185"/>
    </location>
</feature>
<name>A0ABP1R6X9_9HEXA</name>
<dbReference type="InterPro" id="IPR008952">
    <property type="entry name" value="Tetraspanin_EC2_sf"/>
</dbReference>
<dbReference type="SUPFAM" id="SSF48652">
    <property type="entry name" value="Tetraspanin"/>
    <property type="match status" value="1"/>
</dbReference>
<dbReference type="EMBL" id="CAXLJM020000055">
    <property type="protein sequence ID" value="CAL8117716.1"/>
    <property type="molecule type" value="Genomic_DNA"/>
</dbReference>
<keyword evidence="2 6" id="KW-0812">Transmembrane</keyword>
<proteinExistence type="predicted"/>
<feature type="region of interest" description="Disordered" evidence="5">
    <location>
        <begin position="1"/>
        <end position="32"/>
    </location>
</feature>
<feature type="compositionally biased region" description="Basic and acidic residues" evidence="5">
    <location>
        <begin position="1"/>
        <end position="10"/>
    </location>
</feature>
<feature type="transmembrane region" description="Helical" evidence="6">
    <location>
        <begin position="197"/>
        <end position="219"/>
    </location>
</feature>
<gene>
    <name evidence="7" type="ORF">ODALV1_LOCUS17822</name>
</gene>
<dbReference type="Pfam" id="PF00335">
    <property type="entry name" value="Tetraspanin"/>
    <property type="match status" value="1"/>
</dbReference>
<feature type="transmembrane region" description="Helical" evidence="6">
    <location>
        <begin position="328"/>
        <end position="348"/>
    </location>
</feature>
<reference evidence="7 8" key="1">
    <citation type="submission" date="2024-08" db="EMBL/GenBank/DDBJ databases">
        <authorList>
            <person name="Cucini C."/>
            <person name="Frati F."/>
        </authorList>
    </citation>
    <scope>NUCLEOTIDE SEQUENCE [LARGE SCALE GENOMIC DNA]</scope>
</reference>
<evidence type="ECO:0000256" key="2">
    <source>
        <dbReference type="ARBA" id="ARBA00022692"/>
    </source>
</evidence>
<evidence type="ECO:0000256" key="3">
    <source>
        <dbReference type="ARBA" id="ARBA00022989"/>
    </source>
</evidence>
<evidence type="ECO:0000256" key="1">
    <source>
        <dbReference type="ARBA" id="ARBA00004141"/>
    </source>
</evidence>
<dbReference type="InterPro" id="IPR018499">
    <property type="entry name" value="Tetraspanin/Peripherin"/>
</dbReference>
<evidence type="ECO:0000313" key="7">
    <source>
        <dbReference type="EMBL" id="CAL8117716.1"/>
    </source>
</evidence>
<protein>
    <recommendedName>
        <fullName evidence="9">Tetraspanin</fullName>
    </recommendedName>
</protein>
<evidence type="ECO:0000313" key="8">
    <source>
        <dbReference type="Proteomes" id="UP001642540"/>
    </source>
</evidence>
<comment type="caution">
    <text evidence="7">The sequence shown here is derived from an EMBL/GenBank/DDBJ whole genome shotgun (WGS) entry which is preliminary data.</text>
</comment>